<dbReference type="FunFam" id="1.25.10.10:FF:000165">
    <property type="entry name" value="Protein MOR1"/>
    <property type="match status" value="1"/>
</dbReference>
<dbReference type="FunFam" id="1.25.10.10:FF:000121">
    <property type="entry name" value="Protein MOR1"/>
    <property type="match status" value="1"/>
</dbReference>
<dbReference type="EMBL" id="CP097503">
    <property type="protein sequence ID" value="URD81255.1"/>
    <property type="molecule type" value="Genomic_DNA"/>
</dbReference>
<reference evidence="8" key="1">
    <citation type="submission" date="2022-05" db="EMBL/GenBank/DDBJ databases">
        <title>The Musa troglodytarum L. genome provides insights into the mechanism of non-climacteric behaviour and enrichment of carotenoids.</title>
        <authorList>
            <person name="Wang J."/>
        </authorList>
    </citation>
    <scope>NUCLEOTIDE SEQUENCE</scope>
    <source>
        <tissue evidence="8">Leaf</tissue>
    </source>
</reference>
<evidence type="ECO:0000259" key="7">
    <source>
        <dbReference type="SMART" id="SM01349"/>
    </source>
</evidence>
<gene>
    <name evidence="8" type="ORF">MUK42_30641</name>
</gene>
<dbReference type="InterPro" id="IPR045110">
    <property type="entry name" value="XMAP215"/>
</dbReference>
<evidence type="ECO:0000256" key="4">
    <source>
        <dbReference type="ARBA" id="ARBA00023212"/>
    </source>
</evidence>
<feature type="domain" description="TOG" evidence="7">
    <location>
        <begin position="540"/>
        <end position="774"/>
    </location>
</feature>
<feature type="region of interest" description="Disordered" evidence="6">
    <location>
        <begin position="1845"/>
        <end position="1868"/>
    </location>
</feature>
<dbReference type="Pfam" id="PF21041">
    <property type="entry name" value="XMAP215_CLASP_TOG"/>
    <property type="match status" value="3"/>
</dbReference>
<evidence type="ECO:0000313" key="9">
    <source>
        <dbReference type="Proteomes" id="UP001055439"/>
    </source>
</evidence>
<dbReference type="GO" id="GO:0030951">
    <property type="term" value="P:establishment or maintenance of microtubule cytoskeleton polarity"/>
    <property type="evidence" value="ECO:0007669"/>
    <property type="project" value="InterPro"/>
</dbReference>
<evidence type="ECO:0000256" key="3">
    <source>
        <dbReference type="ARBA" id="ARBA00022737"/>
    </source>
</evidence>
<comment type="subcellular location">
    <subcellularLocation>
        <location evidence="1">Cytoplasm</location>
        <location evidence="1">Cytoskeleton</location>
    </subcellularLocation>
</comment>
<keyword evidence="3" id="KW-0677">Repeat</keyword>
<keyword evidence="4" id="KW-0206">Cytoskeleton</keyword>
<dbReference type="InterPro" id="IPR048491">
    <property type="entry name" value="XMAP215_CLASP_TOG"/>
</dbReference>
<dbReference type="FunFam" id="1.25.10.10:FF:000137">
    <property type="entry name" value="Protein MOR1"/>
    <property type="match status" value="1"/>
</dbReference>
<dbReference type="InterPro" id="IPR034085">
    <property type="entry name" value="TOG"/>
</dbReference>
<name>A0A9E7JHF5_9LILI</name>
<accession>A0A9E7JHF5</accession>
<dbReference type="InterPro" id="IPR011989">
    <property type="entry name" value="ARM-like"/>
</dbReference>
<dbReference type="SUPFAM" id="SSF48371">
    <property type="entry name" value="ARM repeat"/>
    <property type="match status" value="2"/>
</dbReference>
<evidence type="ECO:0000256" key="1">
    <source>
        <dbReference type="ARBA" id="ARBA00004245"/>
    </source>
</evidence>
<keyword evidence="2" id="KW-0963">Cytoplasm</keyword>
<keyword evidence="9" id="KW-1185">Reference proteome</keyword>
<feature type="domain" description="TOG" evidence="7">
    <location>
        <begin position="1"/>
        <end position="234"/>
    </location>
</feature>
<sequence>MATEDEKLLKDAKKLPWDERLLHKNWKVRNDANIDLAAVCDSITDPKDPRLRELGPFFRKTVADSNAPVQEKALDALIAFLRAADADAGRYAKEVCDSIVAKCLTGRPKTVEKAQAAFLLWVELEAAEVFLEAMEKAIKNKVAKAVVPAIDVMFQALSEFGAKVVPPKKILKMLPELFDHQDQNVRASSKGLTLELCRWIGKEPVKSILFEKMRDTMKKELEAELANVSGIARPTRKIRSEQDKEPEQEVVAETVGAGASEESASNAPQEIDEYELVDPVDILTPLDKSGFWDGVKAAKWSERRDAVAELAKLASTKRIAPGDFSEICRTLKKLVTDVNLAVSVEAIQAIGNLAKGLRNHFAASSRFLLPVLLEKLKEKKPVLTEALSQTLQAMHKSGCLTLADSLNDGTPEVRDAAFAALAAMAKMVGMRPLERSLEKLDDVKKKKLSDMIGSSGGAEASTSGSAPTSNSSASISSHGGADSSFVKRSAASMLSGKKPAQAALATKKSAAIKTSVKKADGVGQSKTFGSVEAEDVEPGEMSLEEIEGKLSSLLKAETISQLKSGVWKERLEAIGLLKEEIENIQDLDQSAEILIRFLCAVPGWSEKNVQVQQQVIEVITCIASTVKRFPKRCVVLCLLGISERVADIKTRSQAMKCLTTFSEAVGPGLVFDRLFKIMKDHKNPKVLSEGILWMVSVVEDFGVSHIKLKDLIDFCKDIGLQSSTAATRNVTIKLIGVLHKFVGPDIKGFMTDVKPALLSALDAEYEKNPYEGSAAAPKKRIKALGSGSSISAAGSDGLPREDISAKITPNLLKDLGSPDWKVRLESIESVNKIVEEAHKRIQPAGTVELFGALRGRLYDTNKNLIMVTLATLGGLASAMGPPVEKCSKGILSDVLKCLGDNKKHMRECTLNTLDSWCLAVHLDKMVPYITVALAESKLGAEGRKDLFDWLTRHLSNANDSSDASYLLKPTATALTDKSAEVRKAAECCLGEVLRVCGQEAAIKCMKELKGPEVLDSTRSVSGGLALRSTIKNGKPGSNISNDRSLRHGTKATTMRSVPSRASKFEPFVSAQDLAVQSQALFNIKESNKEDRERLVVRRFKFEEPRVEQIQDMEYDFVKHFREDLHRRLLSTDFKKQVDGLELLQKVLLSNRKEIIELLDILLRWFVLRLCESNTTCLLKVLEFLPELFGILKDEGYTLTEAEAATFLPCLTEKSGHNIEKVREKMRELMKQIVNIYSASKFLPYVLEGLRSKNNRTRIESVDFIEYLIDHYGAEISGQLKCLQLVAGLTSERDGEIRKAALNTMATAYKIIGEDVWRYVGKLSDAQRSMLDDRFKWKAREMDKRKEGKPGEARAALRRSVRENGLDVAEQSGEVYLHSVSVPTAIRENVVYADSDERHISARQFATAHGPTDWLEALDIITMGSPEQSVEGMKVICHELTQVTGDPDSGAIEDIAKDADRLVSCLATMVPNTFNFSLSGASSRSCKYVLNTLMQTFQLKKLAHAVKEKTLDNLITELLLWLLDERVPLMDDGSQLLKALNVLMLKILDNAERTSSFVVLINLLKPLDSSRWPSPVSSEALITRNQKFSDLVVKCLIKLTKVLQSTIYEVDLDRVLQSIHVYLQELGMEEIRRRAGADDKPLRMVKTVLHELVKLRGTAIKGHLSMVPIDTEPQPIILAYIDLNLQTLAAARMLTPSGPMGQTNWGDTASNSPTPVTHSANAQLKQELAAVFKKIGDKQTCTIGLYELYRITQLYPKVDIFSQLQNASEAFRTYIRDGLAQMEKNAAAGRTPSSLPMSTPPPLATLPSPKFGALSPVRTKSTSAKSESINSNVAVPYAEDDAVGTTAALRGQTDPSEFRPHLGDDRMDRYPAAPAVTMGTLDAIRERMKSIQAAAAAGSLDSSARPLAHINSNVLHGVDHIDGESPAQINVLPMDEKALSGLQARMERLKSGSLEML</sequence>
<feature type="region of interest" description="Disordered" evidence="6">
    <location>
        <begin position="451"/>
        <end position="480"/>
    </location>
</feature>
<feature type="domain" description="TOG" evidence="7">
    <location>
        <begin position="275"/>
        <end position="461"/>
    </location>
</feature>
<evidence type="ECO:0000313" key="8">
    <source>
        <dbReference type="EMBL" id="URD81255.1"/>
    </source>
</evidence>
<protein>
    <submittedName>
        <fullName evidence="8">CLASP N terminal</fullName>
    </submittedName>
</protein>
<dbReference type="GO" id="GO:0046785">
    <property type="term" value="P:microtubule polymerization"/>
    <property type="evidence" value="ECO:0007669"/>
    <property type="project" value="InterPro"/>
</dbReference>
<evidence type="ECO:0000256" key="6">
    <source>
        <dbReference type="SAM" id="MobiDB-lite"/>
    </source>
</evidence>
<proteinExistence type="inferred from homology"/>
<dbReference type="GO" id="GO:0061863">
    <property type="term" value="F:microtubule plus end polymerase"/>
    <property type="evidence" value="ECO:0007669"/>
    <property type="project" value="InterPro"/>
</dbReference>
<feature type="domain" description="TOG" evidence="7">
    <location>
        <begin position="1111"/>
        <end position="1343"/>
    </location>
</feature>
<evidence type="ECO:0000256" key="2">
    <source>
        <dbReference type="ARBA" id="ARBA00022490"/>
    </source>
</evidence>
<dbReference type="PANTHER" id="PTHR12609">
    <property type="entry name" value="MICROTUBULE ASSOCIATED PROTEIN XMAP215"/>
    <property type="match status" value="1"/>
</dbReference>
<dbReference type="GO" id="GO:0007051">
    <property type="term" value="P:spindle organization"/>
    <property type="evidence" value="ECO:0007669"/>
    <property type="project" value="InterPro"/>
</dbReference>
<dbReference type="OrthoDB" id="205662at2759"/>
<feature type="compositionally biased region" description="Basic and acidic residues" evidence="6">
    <location>
        <begin position="1855"/>
        <end position="1868"/>
    </location>
</feature>
<evidence type="ECO:0000256" key="5">
    <source>
        <dbReference type="ARBA" id="ARBA00025722"/>
    </source>
</evidence>
<comment type="similarity">
    <text evidence="5">Belongs to the TOG/XMAP215 family.</text>
</comment>
<dbReference type="FunFam" id="1.25.10.10:FF:000155">
    <property type="entry name" value="Protein MOR1"/>
    <property type="match status" value="1"/>
</dbReference>
<dbReference type="SMART" id="SM01349">
    <property type="entry name" value="TOG"/>
    <property type="match status" value="5"/>
</dbReference>
<dbReference type="GO" id="GO:0051010">
    <property type="term" value="F:microtubule plus-end binding"/>
    <property type="evidence" value="ECO:0007669"/>
    <property type="project" value="InterPro"/>
</dbReference>
<dbReference type="GO" id="GO:0005856">
    <property type="term" value="C:cytoskeleton"/>
    <property type="evidence" value="ECO:0007669"/>
    <property type="project" value="UniProtKB-SubCell"/>
</dbReference>
<feature type="domain" description="TOG" evidence="7">
    <location>
        <begin position="796"/>
        <end position="1026"/>
    </location>
</feature>
<dbReference type="Gene3D" id="1.25.10.10">
    <property type="entry name" value="Leucine-rich Repeat Variant"/>
    <property type="match status" value="6"/>
</dbReference>
<dbReference type="InterPro" id="IPR016024">
    <property type="entry name" value="ARM-type_fold"/>
</dbReference>
<organism evidence="8 9">
    <name type="scientific">Musa troglodytarum</name>
    <name type="common">fe'i banana</name>
    <dbReference type="NCBI Taxonomy" id="320322"/>
    <lineage>
        <taxon>Eukaryota</taxon>
        <taxon>Viridiplantae</taxon>
        <taxon>Streptophyta</taxon>
        <taxon>Embryophyta</taxon>
        <taxon>Tracheophyta</taxon>
        <taxon>Spermatophyta</taxon>
        <taxon>Magnoliopsida</taxon>
        <taxon>Liliopsida</taxon>
        <taxon>Zingiberales</taxon>
        <taxon>Musaceae</taxon>
        <taxon>Musa</taxon>
    </lineage>
</organism>
<feature type="compositionally biased region" description="Low complexity" evidence="6">
    <location>
        <begin position="457"/>
        <end position="480"/>
    </location>
</feature>
<dbReference type="Proteomes" id="UP001055439">
    <property type="component" value="Chromosome 10"/>
</dbReference>